<evidence type="ECO:0000256" key="8">
    <source>
        <dbReference type="ARBA" id="ARBA00022741"/>
    </source>
</evidence>
<keyword evidence="12" id="KW-0902">Two-component regulatory system</keyword>
<dbReference type="PROSITE" id="PS50113">
    <property type="entry name" value="PAC"/>
    <property type="match status" value="1"/>
</dbReference>
<keyword evidence="6" id="KW-0808">Transferase</keyword>
<protein>
    <recommendedName>
        <fullName evidence="3">histidine kinase</fullName>
        <ecNumber evidence="3">2.7.13.3</ecNumber>
    </recommendedName>
</protein>
<dbReference type="SUPFAM" id="SSF52172">
    <property type="entry name" value="CheY-like"/>
    <property type="match status" value="1"/>
</dbReference>
<dbReference type="InterPro" id="IPR005467">
    <property type="entry name" value="His_kinase_dom"/>
</dbReference>
<dbReference type="Pfam" id="PF02518">
    <property type="entry name" value="HATPase_c"/>
    <property type="match status" value="1"/>
</dbReference>
<dbReference type="InterPro" id="IPR003594">
    <property type="entry name" value="HATPase_dom"/>
</dbReference>
<evidence type="ECO:0000256" key="12">
    <source>
        <dbReference type="ARBA" id="ARBA00023012"/>
    </source>
</evidence>
<dbReference type="Gene3D" id="3.30.450.40">
    <property type="match status" value="1"/>
</dbReference>
<dbReference type="NCBIfam" id="TIGR00229">
    <property type="entry name" value="sensory_box"/>
    <property type="match status" value="3"/>
</dbReference>
<dbReference type="SUPFAM" id="SSF47384">
    <property type="entry name" value="Homodimeric domain of signal transducing histidine kinase"/>
    <property type="match status" value="1"/>
</dbReference>
<keyword evidence="11" id="KW-1133">Transmembrane helix</keyword>
<proteinExistence type="predicted"/>
<evidence type="ECO:0000259" key="19">
    <source>
        <dbReference type="PROSITE" id="PS50113"/>
    </source>
</evidence>
<dbReference type="SMART" id="SM00388">
    <property type="entry name" value="HisKA"/>
    <property type="match status" value="1"/>
</dbReference>
<dbReference type="SMART" id="SM00387">
    <property type="entry name" value="HATPase_c"/>
    <property type="match status" value="1"/>
</dbReference>
<dbReference type="Proteomes" id="UP001449657">
    <property type="component" value="Chromosome"/>
</dbReference>
<evidence type="ECO:0000313" key="21">
    <source>
        <dbReference type="EMBL" id="WZN49151.1"/>
    </source>
</evidence>
<dbReference type="SMART" id="SM00448">
    <property type="entry name" value="REC"/>
    <property type="match status" value="1"/>
</dbReference>
<dbReference type="Gene3D" id="2.10.70.100">
    <property type="match status" value="1"/>
</dbReference>
<name>A0ABZ2ZEJ0_9BACT</name>
<dbReference type="CDD" id="cd00130">
    <property type="entry name" value="PAS"/>
    <property type="match status" value="3"/>
</dbReference>
<organism evidence="21 22">
    <name type="scientific">Chitinophaga caseinilytica</name>
    <dbReference type="NCBI Taxonomy" id="2267521"/>
    <lineage>
        <taxon>Bacteria</taxon>
        <taxon>Pseudomonadati</taxon>
        <taxon>Bacteroidota</taxon>
        <taxon>Chitinophagia</taxon>
        <taxon>Chitinophagales</taxon>
        <taxon>Chitinophagaceae</taxon>
        <taxon>Chitinophaga</taxon>
    </lineage>
</organism>
<dbReference type="PANTHER" id="PTHR45339">
    <property type="entry name" value="HYBRID SIGNAL TRANSDUCTION HISTIDINE KINASE J"/>
    <property type="match status" value="1"/>
</dbReference>
<dbReference type="PROSITE" id="PS50109">
    <property type="entry name" value="HIS_KIN"/>
    <property type="match status" value="1"/>
</dbReference>
<feature type="domain" description="PAS" evidence="18">
    <location>
        <begin position="539"/>
        <end position="595"/>
    </location>
</feature>
<dbReference type="InterPro" id="IPR000014">
    <property type="entry name" value="PAS"/>
</dbReference>
<evidence type="ECO:0000259" key="17">
    <source>
        <dbReference type="PROSITE" id="PS50110"/>
    </source>
</evidence>
<dbReference type="InterPro" id="IPR029016">
    <property type="entry name" value="GAF-like_dom_sf"/>
</dbReference>
<dbReference type="Gene3D" id="3.30.565.10">
    <property type="entry name" value="Histidine kinase-like ATPase, C-terminal domain"/>
    <property type="match status" value="1"/>
</dbReference>
<gene>
    <name evidence="21" type="ORF">WJU22_13330</name>
</gene>
<dbReference type="InterPro" id="IPR013656">
    <property type="entry name" value="PAS_4"/>
</dbReference>
<dbReference type="InterPro" id="IPR003661">
    <property type="entry name" value="HisK_dim/P_dom"/>
</dbReference>
<evidence type="ECO:0000313" key="22">
    <source>
        <dbReference type="Proteomes" id="UP001449657"/>
    </source>
</evidence>
<keyword evidence="9" id="KW-0418">Kinase</keyword>
<evidence type="ECO:0000256" key="13">
    <source>
        <dbReference type="ARBA" id="ARBA00023136"/>
    </source>
</evidence>
<dbReference type="SUPFAM" id="SSF47226">
    <property type="entry name" value="Histidine-containing phosphotransfer domain, HPT domain"/>
    <property type="match status" value="1"/>
</dbReference>
<dbReference type="InterPro" id="IPR000700">
    <property type="entry name" value="PAS-assoc_C"/>
</dbReference>
<dbReference type="InterPro" id="IPR036641">
    <property type="entry name" value="HPT_dom_sf"/>
</dbReference>
<dbReference type="Pfam" id="PF00512">
    <property type="entry name" value="HisKA"/>
    <property type="match status" value="1"/>
</dbReference>
<evidence type="ECO:0000256" key="4">
    <source>
        <dbReference type="ARBA" id="ARBA00022475"/>
    </source>
</evidence>
<dbReference type="PROSITE" id="PS50110">
    <property type="entry name" value="RESPONSE_REGULATORY"/>
    <property type="match status" value="1"/>
</dbReference>
<sequence>MKKPPVPQNEAARLRALRSYNILDTFREEEYEKLTDLASRICGMPISLVTLIDENRQWIKAKTGLDVEETPRSESICQYTISHSDLFEVSDASKDTRFKELPGVSGDEHIRYYAGYPLIDREGFALGALCVLDRKPGVLNREQKESLKLLAEMVVSLIVERRKNIERNYFEQLFELSQDLICIVQANGFYRKVNPAFTKTLGWDERELMTNPILHFSHPDDVELAEKNLTNIREGKDKVAFTRRFRTKTGAYRLIQWAANSDPDTGDIFAIGRDITDERIREELLEQSQKKLSAFFEHSQGLMCTHDLRGKIISVNYAGANLLGYTVAEMSKMNLADLLPETHRFEFTAYLQEIRDKGMAAGQMTTVHRNGSRRIWMFSNVLETGQNEEPYVIGNAIDITERYLLEKDLARTKEMLEQTNAVARVGAWVAEVPRNKLYWTDMTRELHGVPNGFEPDLQAAIGFFKKGEHQNKVIRAVNRAIRTGRSFDLEVLIITWQGEERWVRTQGHAEFENGVCKRLYGAFQDINDKKKAELEISSSRKLLQEVLQSASEVSIIATDKTGVVTVFNRGAERLLGYSSEEMIGKVMVNVIHDKEEVEARAKELSEESGENITPMRAFIYKTEREGSEQREWIYVKKDGSRCIVSLVMTPIRDIRNQVTGYLGIATDITKRKRMEQALIASKQQAEQVSSAKSEFLANMSHEIRTPLNGIIGFTDLVMKTELDGQQQQYLKIVHQSANVLLSIINDILDLSKIEAGKLELHNEKVKLYGLGQEAIDIVTYQGREKGLDIRLSIPPQLPAYIHTDALRLKQVLVNLLGNAVKFTEKGMVELRISAIAMARNGDITFKFEVRDTGIGIKPDKQERIFEAFAQEDASTTKKYGGTGIGLAISNKILALMGSKLQLISYPGSGSIFYFYVTLPVEQGDSADDATAGHDEGKPVVSLEHRQVTVLVVEDNTVNMLLTKTIIHKLMPSAAIIEAGNGLDAVRIFRDTRPDLILMDIQIPELNGYEATYKIRAMESDGRVPIIALTAGNISGEREKSFSAGMDDFLSKPIVEETLAAILRKWLPDEQSGDTEARNDAPGDVSVSQHFDISVLKSYLGDDDDVSKDILLLTASELDKSLEALEQFVAEGNLKGIKSIGHKLYGTTASVGMRELARLARVLDMLTEFESGQVEALLQETRDEMALVQELLKKEIEK</sequence>
<feature type="domain" description="PAS" evidence="18">
    <location>
        <begin position="288"/>
        <end position="358"/>
    </location>
</feature>
<dbReference type="CDD" id="cd17546">
    <property type="entry name" value="REC_hyHK_CKI1_RcsC-like"/>
    <property type="match status" value="1"/>
</dbReference>
<feature type="domain" description="PAS" evidence="18">
    <location>
        <begin position="166"/>
        <end position="236"/>
    </location>
</feature>
<evidence type="ECO:0000256" key="10">
    <source>
        <dbReference type="ARBA" id="ARBA00022840"/>
    </source>
</evidence>
<dbReference type="Pfam" id="PF13426">
    <property type="entry name" value="PAS_9"/>
    <property type="match status" value="1"/>
</dbReference>
<dbReference type="InterPro" id="IPR001789">
    <property type="entry name" value="Sig_transdc_resp-reg_receiver"/>
</dbReference>
<dbReference type="EMBL" id="CP150096">
    <property type="protein sequence ID" value="WZN49151.1"/>
    <property type="molecule type" value="Genomic_DNA"/>
</dbReference>
<evidence type="ECO:0000256" key="14">
    <source>
        <dbReference type="PROSITE-ProRule" id="PRU00110"/>
    </source>
</evidence>
<dbReference type="Pfam" id="PF00072">
    <property type="entry name" value="Response_reg"/>
    <property type="match status" value="1"/>
</dbReference>
<keyword evidence="13" id="KW-0472">Membrane</keyword>
<evidence type="ECO:0000256" key="5">
    <source>
        <dbReference type="ARBA" id="ARBA00022553"/>
    </source>
</evidence>
<dbReference type="InterPro" id="IPR004358">
    <property type="entry name" value="Sig_transdc_His_kin-like_C"/>
</dbReference>
<dbReference type="SMART" id="SM00091">
    <property type="entry name" value="PAS"/>
    <property type="match status" value="3"/>
</dbReference>
<evidence type="ECO:0000256" key="7">
    <source>
        <dbReference type="ARBA" id="ARBA00022692"/>
    </source>
</evidence>
<evidence type="ECO:0000256" key="11">
    <source>
        <dbReference type="ARBA" id="ARBA00022989"/>
    </source>
</evidence>
<dbReference type="Gene3D" id="1.10.287.130">
    <property type="match status" value="1"/>
</dbReference>
<keyword evidence="10" id="KW-0067">ATP-binding</keyword>
<dbReference type="InterPro" id="IPR008207">
    <property type="entry name" value="Sig_transdc_His_kin_Hpt_dom"/>
</dbReference>
<dbReference type="CDD" id="cd00082">
    <property type="entry name" value="HisKA"/>
    <property type="match status" value="1"/>
</dbReference>
<feature type="domain" description="Histidine kinase" evidence="16">
    <location>
        <begin position="698"/>
        <end position="920"/>
    </location>
</feature>
<dbReference type="SMART" id="SM00065">
    <property type="entry name" value="GAF"/>
    <property type="match status" value="1"/>
</dbReference>
<evidence type="ECO:0000256" key="2">
    <source>
        <dbReference type="ARBA" id="ARBA00004651"/>
    </source>
</evidence>
<feature type="domain" description="Response regulatory" evidence="17">
    <location>
        <begin position="948"/>
        <end position="1066"/>
    </location>
</feature>
<dbReference type="InterPro" id="IPR001610">
    <property type="entry name" value="PAC"/>
</dbReference>
<evidence type="ECO:0000256" key="9">
    <source>
        <dbReference type="ARBA" id="ARBA00022777"/>
    </source>
</evidence>
<reference evidence="21 22" key="1">
    <citation type="submission" date="2024-03" db="EMBL/GenBank/DDBJ databases">
        <title>Chitinophaga caseinilytica sp. nov., a casein hydrolysing bacterium isolated from forest soil.</title>
        <authorList>
            <person name="Lee D.S."/>
            <person name="Han D.M."/>
            <person name="Baek J.H."/>
            <person name="Choi D.G."/>
            <person name="Jeon J.H."/>
            <person name="Jeon C.O."/>
        </authorList>
    </citation>
    <scope>NUCLEOTIDE SEQUENCE [LARGE SCALE GENOMIC DNA]</scope>
    <source>
        <strain evidence="21 22">KACC 19118</strain>
    </source>
</reference>
<keyword evidence="8" id="KW-0547">Nucleotide-binding</keyword>
<comment type="catalytic activity">
    <reaction evidence="1">
        <text>ATP + protein L-histidine = ADP + protein N-phospho-L-histidine.</text>
        <dbReference type="EC" id="2.7.13.3"/>
    </reaction>
</comment>
<dbReference type="CDD" id="cd16922">
    <property type="entry name" value="HATPase_EvgS-ArcB-TorS-like"/>
    <property type="match status" value="1"/>
</dbReference>
<keyword evidence="7" id="KW-0812">Transmembrane</keyword>
<dbReference type="PRINTS" id="PR00344">
    <property type="entry name" value="BCTRLSENSOR"/>
</dbReference>
<evidence type="ECO:0000259" key="18">
    <source>
        <dbReference type="PROSITE" id="PS50112"/>
    </source>
</evidence>
<dbReference type="PROSITE" id="PS50112">
    <property type="entry name" value="PAS"/>
    <property type="match status" value="3"/>
</dbReference>
<dbReference type="PROSITE" id="PS50894">
    <property type="entry name" value="HPT"/>
    <property type="match status" value="1"/>
</dbReference>
<dbReference type="PANTHER" id="PTHR45339:SF1">
    <property type="entry name" value="HYBRID SIGNAL TRANSDUCTION HISTIDINE KINASE J"/>
    <property type="match status" value="1"/>
</dbReference>
<feature type="modified residue" description="4-aspartylphosphate" evidence="15">
    <location>
        <position position="999"/>
    </location>
</feature>
<keyword evidence="4" id="KW-1003">Cell membrane</keyword>
<feature type="domain" description="PAC" evidence="19">
    <location>
        <begin position="628"/>
        <end position="680"/>
    </location>
</feature>
<dbReference type="SUPFAM" id="SSF55874">
    <property type="entry name" value="ATPase domain of HSP90 chaperone/DNA topoisomerase II/histidine kinase"/>
    <property type="match status" value="1"/>
</dbReference>
<dbReference type="InterPro" id="IPR013767">
    <property type="entry name" value="PAS_fold"/>
</dbReference>
<dbReference type="Gene3D" id="1.20.120.160">
    <property type="entry name" value="HPT domain"/>
    <property type="match status" value="1"/>
</dbReference>
<evidence type="ECO:0000256" key="6">
    <source>
        <dbReference type="ARBA" id="ARBA00022679"/>
    </source>
</evidence>
<feature type="domain" description="HPt" evidence="20">
    <location>
        <begin position="1102"/>
        <end position="1194"/>
    </location>
</feature>
<dbReference type="InterPro" id="IPR035965">
    <property type="entry name" value="PAS-like_dom_sf"/>
</dbReference>
<evidence type="ECO:0000259" key="20">
    <source>
        <dbReference type="PROSITE" id="PS50894"/>
    </source>
</evidence>
<dbReference type="SUPFAM" id="SSF55785">
    <property type="entry name" value="PYP-like sensor domain (PAS domain)"/>
    <property type="match status" value="4"/>
</dbReference>
<evidence type="ECO:0000256" key="1">
    <source>
        <dbReference type="ARBA" id="ARBA00000085"/>
    </source>
</evidence>
<dbReference type="InterPro" id="IPR011006">
    <property type="entry name" value="CheY-like_superfamily"/>
</dbReference>
<dbReference type="InterPro" id="IPR036890">
    <property type="entry name" value="HATPase_C_sf"/>
</dbReference>
<keyword evidence="22" id="KW-1185">Reference proteome</keyword>
<dbReference type="SMART" id="SM00086">
    <property type="entry name" value="PAC"/>
    <property type="match status" value="4"/>
</dbReference>
<dbReference type="Pfam" id="PF00989">
    <property type="entry name" value="PAS"/>
    <property type="match status" value="1"/>
</dbReference>
<keyword evidence="5 15" id="KW-0597">Phosphoprotein</keyword>
<dbReference type="InterPro" id="IPR003018">
    <property type="entry name" value="GAF"/>
</dbReference>
<dbReference type="EC" id="2.7.13.3" evidence="3"/>
<dbReference type="Gene3D" id="3.40.50.2300">
    <property type="match status" value="1"/>
</dbReference>
<comment type="subcellular location">
    <subcellularLocation>
        <location evidence="2">Cell membrane</location>
        <topology evidence="2">Multi-pass membrane protein</topology>
    </subcellularLocation>
</comment>
<feature type="modified residue" description="Phosphohistidine" evidence="14">
    <location>
        <position position="1141"/>
    </location>
</feature>
<evidence type="ECO:0000259" key="16">
    <source>
        <dbReference type="PROSITE" id="PS50109"/>
    </source>
</evidence>
<dbReference type="SUPFAM" id="SSF55781">
    <property type="entry name" value="GAF domain-like"/>
    <property type="match status" value="1"/>
</dbReference>
<dbReference type="Gene3D" id="3.30.450.20">
    <property type="entry name" value="PAS domain"/>
    <property type="match status" value="4"/>
</dbReference>
<dbReference type="RefSeq" id="WP_341843726.1">
    <property type="nucleotide sequence ID" value="NZ_CP149792.1"/>
</dbReference>
<evidence type="ECO:0000256" key="15">
    <source>
        <dbReference type="PROSITE-ProRule" id="PRU00169"/>
    </source>
</evidence>
<dbReference type="InterPro" id="IPR036097">
    <property type="entry name" value="HisK_dim/P_sf"/>
</dbReference>
<accession>A0ABZ2ZEJ0</accession>
<evidence type="ECO:0000256" key="3">
    <source>
        <dbReference type="ARBA" id="ARBA00012438"/>
    </source>
</evidence>
<dbReference type="Pfam" id="PF08448">
    <property type="entry name" value="PAS_4"/>
    <property type="match status" value="1"/>
</dbReference>
<dbReference type="Pfam" id="PF01627">
    <property type="entry name" value="Hpt"/>
    <property type="match status" value="1"/>
</dbReference>